<dbReference type="InterPro" id="IPR013785">
    <property type="entry name" value="Aldolase_TIM"/>
</dbReference>
<dbReference type="PANTHER" id="PTHR22854:SF2">
    <property type="entry name" value="INDOLE-3-GLYCEROL-PHOSPHATE SYNTHASE"/>
    <property type="match status" value="1"/>
</dbReference>
<dbReference type="InterPro" id="IPR045186">
    <property type="entry name" value="Indole-3-glycerol_P_synth"/>
</dbReference>
<evidence type="ECO:0000256" key="8">
    <source>
        <dbReference type="ARBA" id="ARBA00023239"/>
    </source>
</evidence>
<evidence type="ECO:0000256" key="5">
    <source>
        <dbReference type="ARBA" id="ARBA00022793"/>
    </source>
</evidence>
<proteinExistence type="inferred from homology"/>
<evidence type="ECO:0000256" key="1">
    <source>
        <dbReference type="ARBA" id="ARBA00001633"/>
    </source>
</evidence>
<evidence type="ECO:0000313" key="10">
    <source>
        <dbReference type="EMBL" id="KUG25296.1"/>
    </source>
</evidence>
<dbReference type="PANTHER" id="PTHR22854">
    <property type="entry name" value="TRYPTOPHAN BIOSYNTHESIS PROTEIN"/>
    <property type="match status" value="1"/>
</dbReference>
<dbReference type="AlphaFoldDB" id="A0A0W8FWP0"/>
<evidence type="ECO:0000256" key="3">
    <source>
        <dbReference type="ARBA" id="ARBA00012362"/>
    </source>
</evidence>
<gene>
    <name evidence="10" type="ORF">ASZ90_004884</name>
</gene>
<sequence length="264" mass="30377">MTILDEIVEVKKEEVIKLRNDFSFSRFSDYDFFESETLSLYKNISSDDNLSIVAEIKKASPSKGIIRENFNHLDIATIYFENEVAGISVLTDKNFFKGSIEYLYDIAKIKSTPLLRKDFIIDEYQVYEAKANGADVILLICEILSEAQVRELTHAANELDLEVLLELHSEEQFSKVDFEIHKIVGINNRDLKTFEVDINNSIEISKLIPENICVVGESGFSDKTSVDKVKNERIDALLIGEHFMRAENISDELRKFKEWCNRES</sequence>
<keyword evidence="6" id="KW-0822">Tryptophan biosynthesis</keyword>
<dbReference type="Gene3D" id="3.20.20.70">
    <property type="entry name" value="Aldolase class I"/>
    <property type="match status" value="1"/>
</dbReference>
<dbReference type="EC" id="4.1.1.48" evidence="3"/>
<dbReference type="GO" id="GO:0004425">
    <property type="term" value="F:indole-3-glycerol-phosphate synthase activity"/>
    <property type="evidence" value="ECO:0007669"/>
    <property type="project" value="UniProtKB-EC"/>
</dbReference>
<reference evidence="10" key="1">
    <citation type="journal article" date="2015" name="Proc. Natl. Acad. Sci. U.S.A.">
        <title>Networks of energetic and metabolic interactions define dynamics in microbial communities.</title>
        <authorList>
            <person name="Embree M."/>
            <person name="Liu J.K."/>
            <person name="Al-Bassam M.M."/>
            <person name="Zengler K."/>
        </authorList>
    </citation>
    <scope>NUCLEOTIDE SEQUENCE</scope>
</reference>
<keyword evidence="5" id="KW-0210">Decarboxylase</keyword>
<accession>A0A0W8FWP0</accession>
<dbReference type="FunFam" id="3.20.20.70:FF:000024">
    <property type="entry name" value="Indole-3-glycerol phosphate synthase"/>
    <property type="match status" value="1"/>
</dbReference>
<comment type="pathway">
    <text evidence="2">Amino-acid biosynthesis; L-tryptophan biosynthesis; L-tryptophan from chorismate: step 4/5.</text>
</comment>
<keyword evidence="4" id="KW-0028">Amino-acid biosynthesis</keyword>
<evidence type="ECO:0000259" key="9">
    <source>
        <dbReference type="Pfam" id="PF00218"/>
    </source>
</evidence>
<dbReference type="CDD" id="cd00331">
    <property type="entry name" value="IGPS"/>
    <property type="match status" value="1"/>
</dbReference>
<name>A0A0W8FWP0_9ZZZZ</name>
<feature type="domain" description="Indole-3-glycerol phosphate synthase" evidence="9">
    <location>
        <begin position="4"/>
        <end position="255"/>
    </location>
</feature>
<protein>
    <recommendedName>
        <fullName evidence="3">indole-3-glycerol-phosphate synthase</fullName>
        <ecNumber evidence="3">4.1.1.48</ecNumber>
    </recommendedName>
</protein>
<dbReference type="InterPro" id="IPR013798">
    <property type="entry name" value="Indole-3-glycerol_P_synth_dom"/>
</dbReference>
<dbReference type="GO" id="GO:0004640">
    <property type="term" value="F:phosphoribosylanthranilate isomerase activity"/>
    <property type="evidence" value="ECO:0007669"/>
    <property type="project" value="TreeGrafter"/>
</dbReference>
<dbReference type="InterPro" id="IPR001468">
    <property type="entry name" value="Indole-3-GlycerolPSynthase_CS"/>
</dbReference>
<dbReference type="SUPFAM" id="SSF51366">
    <property type="entry name" value="Ribulose-phoshate binding barrel"/>
    <property type="match status" value="1"/>
</dbReference>
<keyword evidence="7" id="KW-0057">Aromatic amino acid biosynthesis</keyword>
<evidence type="ECO:0000256" key="2">
    <source>
        <dbReference type="ARBA" id="ARBA00004696"/>
    </source>
</evidence>
<dbReference type="InterPro" id="IPR011060">
    <property type="entry name" value="RibuloseP-bd_barrel"/>
</dbReference>
<evidence type="ECO:0000256" key="6">
    <source>
        <dbReference type="ARBA" id="ARBA00022822"/>
    </source>
</evidence>
<evidence type="ECO:0000256" key="4">
    <source>
        <dbReference type="ARBA" id="ARBA00022605"/>
    </source>
</evidence>
<comment type="caution">
    <text evidence="10">The sequence shown here is derived from an EMBL/GenBank/DDBJ whole genome shotgun (WGS) entry which is preliminary data.</text>
</comment>
<dbReference type="UniPathway" id="UPA00035">
    <property type="reaction ID" value="UER00043"/>
</dbReference>
<comment type="catalytic activity">
    <reaction evidence="1">
        <text>1-(2-carboxyphenylamino)-1-deoxy-D-ribulose 5-phosphate + H(+) = (1S,2R)-1-C-(indol-3-yl)glycerol 3-phosphate + CO2 + H2O</text>
        <dbReference type="Rhea" id="RHEA:23476"/>
        <dbReference type="ChEBI" id="CHEBI:15377"/>
        <dbReference type="ChEBI" id="CHEBI:15378"/>
        <dbReference type="ChEBI" id="CHEBI:16526"/>
        <dbReference type="ChEBI" id="CHEBI:58613"/>
        <dbReference type="ChEBI" id="CHEBI:58866"/>
        <dbReference type="EC" id="4.1.1.48"/>
    </reaction>
</comment>
<dbReference type="EMBL" id="LNQE01000722">
    <property type="protein sequence ID" value="KUG25296.1"/>
    <property type="molecule type" value="Genomic_DNA"/>
</dbReference>
<keyword evidence="8 10" id="KW-0456">Lyase</keyword>
<evidence type="ECO:0000256" key="7">
    <source>
        <dbReference type="ARBA" id="ARBA00023141"/>
    </source>
</evidence>
<dbReference type="NCBIfam" id="NF001377">
    <property type="entry name" value="PRK00278.2-4"/>
    <property type="match status" value="1"/>
</dbReference>
<dbReference type="HAMAP" id="MF_00134_B">
    <property type="entry name" value="IGPS_B"/>
    <property type="match status" value="1"/>
</dbReference>
<dbReference type="GO" id="GO:0000162">
    <property type="term" value="P:L-tryptophan biosynthetic process"/>
    <property type="evidence" value="ECO:0007669"/>
    <property type="project" value="UniProtKB-UniPathway"/>
</dbReference>
<dbReference type="PROSITE" id="PS00614">
    <property type="entry name" value="IGPS"/>
    <property type="match status" value="1"/>
</dbReference>
<dbReference type="Pfam" id="PF00218">
    <property type="entry name" value="IGPS"/>
    <property type="match status" value="1"/>
</dbReference>
<organism evidence="10">
    <name type="scientific">hydrocarbon metagenome</name>
    <dbReference type="NCBI Taxonomy" id="938273"/>
    <lineage>
        <taxon>unclassified sequences</taxon>
        <taxon>metagenomes</taxon>
        <taxon>ecological metagenomes</taxon>
    </lineage>
</organism>